<dbReference type="AlphaFoldDB" id="D4H2H6"/>
<dbReference type="PaxDb" id="522772-Dacet_0233"/>
<dbReference type="Pfam" id="PF04402">
    <property type="entry name" value="SIMPL"/>
    <property type="match status" value="1"/>
</dbReference>
<dbReference type="InterPro" id="IPR007497">
    <property type="entry name" value="SIMPL/DUF541"/>
</dbReference>
<organism evidence="1 2">
    <name type="scientific">Denitrovibrio acetiphilus (strain DSM 12809 / NBRC 114555 / N2460)</name>
    <dbReference type="NCBI Taxonomy" id="522772"/>
    <lineage>
        <taxon>Bacteria</taxon>
        <taxon>Pseudomonadati</taxon>
        <taxon>Deferribacterota</taxon>
        <taxon>Deferribacteres</taxon>
        <taxon>Deferribacterales</taxon>
        <taxon>Geovibrionaceae</taxon>
        <taxon>Denitrovibrio</taxon>
    </lineage>
</organism>
<evidence type="ECO:0008006" key="3">
    <source>
        <dbReference type="Google" id="ProtNLM"/>
    </source>
</evidence>
<sequence length="239" mass="26811" precursor="true">MNRARSKEAFILGIFIFLGLAFLGYTLGSSAVKIKEYERTVKVKGLSQKEFPADIIIWPIQFTVADNTLKGIYSSLDSDADKIKQFLISQGVPTEEISISLASVTDKTANMYGSEKTPEFRYTSTRTVTVYSKNVAQVREVMNRIGELGKAGIALTGNNYDNRIEYLFTRLNEVKPAMIEEATNKAREVATKFAEDSSSRLGKIKSASQGQFTIYDRDRNTPHIKKLRVVSTVEFYLSD</sequence>
<dbReference type="Gene3D" id="3.30.70.2970">
    <property type="entry name" value="Protein of unknown function (DUF541), domain 2"/>
    <property type="match status" value="1"/>
</dbReference>
<evidence type="ECO:0000313" key="1">
    <source>
        <dbReference type="EMBL" id="ADD67037.1"/>
    </source>
</evidence>
<dbReference type="InParanoid" id="D4H2H6"/>
<keyword evidence="2" id="KW-1185">Reference proteome</keyword>
<dbReference type="HOGENOM" id="CLU_077423_1_0_0"/>
<name>D4H2H6_DENA2</name>
<dbReference type="InterPro" id="IPR052022">
    <property type="entry name" value="26kDa_periplasmic_antigen"/>
</dbReference>
<dbReference type="RefSeq" id="WP_013009582.1">
    <property type="nucleotide sequence ID" value="NC_013943.1"/>
</dbReference>
<evidence type="ECO:0000313" key="2">
    <source>
        <dbReference type="Proteomes" id="UP000002012"/>
    </source>
</evidence>
<dbReference type="PANTHER" id="PTHR34387:SF2">
    <property type="entry name" value="SLR1258 PROTEIN"/>
    <property type="match status" value="1"/>
</dbReference>
<dbReference type="Gene3D" id="3.30.110.170">
    <property type="entry name" value="Protein of unknown function (DUF541), domain 1"/>
    <property type="match status" value="1"/>
</dbReference>
<dbReference type="GO" id="GO:0006974">
    <property type="term" value="P:DNA damage response"/>
    <property type="evidence" value="ECO:0007669"/>
    <property type="project" value="TreeGrafter"/>
</dbReference>
<reference evidence="1 2" key="1">
    <citation type="journal article" date="2010" name="Stand. Genomic Sci.">
        <title>Complete genome sequence of Denitrovibrio acetiphilus type strain (N2460).</title>
        <authorList>
            <person name="Kiss H."/>
            <person name="Lang E."/>
            <person name="Lapidus A."/>
            <person name="Copeland A."/>
            <person name="Nolan M."/>
            <person name="Glavina Del Rio T."/>
            <person name="Chen F."/>
            <person name="Lucas S."/>
            <person name="Tice H."/>
            <person name="Cheng J.F."/>
            <person name="Han C."/>
            <person name="Goodwin L."/>
            <person name="Pitluck S."/>
            <person name="Liolios K."/>
            <person name="Pati A."/>
            <person name="Ivanova N."/>
            <person name="Mavromatis K."/>
            <person name="Chen A."/>
            <person name="Palaniappan K."/>
            <person name="Land M."/>
            <person name="Hauser L."/>
            <person name="Chang Y.J."/>
            <person name="Jeffries C.D."/>
            <person name="Detter J.C."/>
            <person name="Brettin T."/>
            <person name="Spring S."/>
            <person name="Rohde M."/>
            <person name="Goker M."/>
            <person name="Woyke T."/>
            <person name="Bristow J."/>
            <person name="Eisen J.A."/>
            <person name="Markowitz V."/>
            <person name="Hugenholtz P."/>
            <person name="Kyrpides N.C."/>
            <person name="Klenk H.P."/>
        </authorList>
    </citation>
    <scope>NUCLEOTIDE SEQUENCE [LARGE SCALE GENOMIC DNA]</scope>
    <source>
        <strain evidence="2">DSM 12809 / NBRC 114555 / N2460</strain>
    </source>
</reference>
<dbReference type="EMBL" id="CP001968">
    <property type="protein sequence ID" value="ADD67037.1"/>
    <property type="molecule type" value="Genomic_DNA"/>
</dbReference>
<dbReference type="STRING" id="522772.Dacet_0233"/>
<dbReference type="PIRSF" id="PIRSF029033">
    <property type="entry name" value="UCP029033"/>
    <property type="match status" value="1"/>
</dbReference>
<dbReference type="PANTHER" id="PTHR34387">
    <property type="entry name" value="SLR1258 PROTEIN"/>
    <property type="match status" value="1"/>
</dbReference>
<accession>D4H2H6</accession>
<dbReference type="InterPro" id="IPR016907">
    <property type="entry name" value="UCP029033"/>
</dbReference>
<dbReference type="Proteomes" id="UP000002012">
    <property type="component" value="Chromosome"/>
</dbReference>
<protein>
    <recommendedName>
        <fullName evidence="3">Periplasmic protein</fullName>
    </recommendedName>
</protein>
<dbReference type="eggNOG" id="COG2859">
    <property type="taxonomic scope" value="Bacteria"/>
</dbReference>
<gene>
    <name evidence="1" type="ordered locus">Dacet_0233</name>
</gene>
<dbReference type="OrthoDB" id="9806540at2"/>
<proteinExistence type="predicted"/>
<dbReference type="KEGG" id="dap:Dacet_0233"/>